<dbReference type="Proteomes" id="UP001597218">
    <property type="component" value="Unassembled WGS sequence"/>
</dbReference>
<sequence length="510" mass="60710">MLSLFSRRQRNKKVDLKLSPQEIKKIKIINRVKELDKEFNISSEHINSSFDNGLFIDEKQNRIGVYNAKKVVRYGSYLEHKEVINERFIIIPFIDLEMVSIMFQENKPVHIYRYNNESIFLMSDYKDNIFIKDQNLQQILMELDKVAISINVAVSVSINFLRKYQSSENKYEYEESRESINWEESFNYNRDIEELKNIITIFFKNMLSVEPLYIEKEIIKEEKIKLENIGERVKYLEKNSVRINDTDYLTTHLINSWEYIIDEISQVLDYKYYFDSIVLKAVRNKHIYLSCSPEDMKNLEIPEIKSVVDYVFKEMRYDQVSIVPSDFVIEKVPFKTYQLICEQILKEVIDRWEEDFPKLKNSKIRAVESDYIYIDYDGNKMEDLIEKIQYDDQIFEVINLLTGYEKIEVLFVNSKDSIAQIGLNNLDELWNVVQLFIENNQLNKYSSTDLSTIKIHGYDNDNIFIYFSEQNISSTYLSFDEARVIEYALLIYTGKSLTVQIIEHPVEISN</sequence>
<evidence type="ECO:0000313" key="2">
    <source>
        <dbReference type="Proteomes" id="UP001597218"/>
    </source>
</evidence>
<evidence type="ECO:0000313" key="1">
    <source>
        <dbReference type="EMBL" id="MFD1928845.1"/>
    </source>
</evidence>
<keyword evidence="2" id="KW-1185">Reference proteome</keyword>
<organism evidence="1 2">
    <name type="scientific">Sporosarcina siberiensis</name>
    <dbReference type="NCBI Taxonomy" id="1365606"/>
    <lineage>
        <taxon>Bacteria</taxon>
        <taxon>Bacillati</taxon>
        <taxon>Bacillota</taxon>
        <taxon>Bacilli</taxon>
        <taxon>Bacillales</taxon>
        <taxon>Caryophanaceae</taxon>
        <taxon>Sporosarcina</taxon>
    </lineage>
</organism>
<dbReference type="EMBL" id="JBHUGI010000032">
    <property type="protein sequence ID" value="MFD1928845.1"/>
    <property type="molecule type" value="Genomic_DNA"/>
</dbReference>
<name>A0ABW4SIL2_9BACL</name>
<reference evidence="2" key="1">
    <citation type="journal article" date="2019" name="Int. J. Syst. Evol. Microbiol.">
        <title>The Global Catalogue of Microorganisms (GCM) 10K type strain sequencing project: providing services to taxonomists for standard genome sequencing and annotation.</title>
        <authorList>
            <consortium name="The Broad Institute Genomics Platform"/>
            <consortium name="The Broad Institute Genome Sequencing Center for Infectious Disease"/>
            <person name="Wu L."/>
            <person name="Ma J."/>
        </authorList>
    </citation>
    <scope>NUCLEOTIDE SEQUENCE [LARGE SCALE GENOMIC DNA]</scope>
    <source>
        <strain evidence="2">CGMCC 4.7177</strain>
    </source>
</reference>
<protein>
    <submittedName>
        <fullName evidence="1">Uncharacterized protein</fullName>
    </submittedName>
</protein>
<proteinExistence type="predicted"/>
<comment type="caution">
    <text evidence="1">The sequence shown here is derived from an EMBL/GenBank/DDBJ whole genome shotgun (WGS) entry which is preliminary data.</text>
</comment>
<dbReference type="RefSeq" id="WP_381538489.1">
    <property type="nucleotide sequence ID" value="NZ_JBHUGI010000032.1"/>
</dbReference>
<accession>A0ABW4SIL2</accession>
<gene>
    <name evidence="1" type="ORF">ACFSFY_12460</name>
</gene>